<proteinExistence type="predicted"/>
<feature type="compositionally biased region" description="Acidic residues" evidence="1">
    <location>
        <begin position="211"/>
        <end position="231"/>
    </location>
</feature>
<keyword evidence="3" id="KW-1185">Reference proteome</keyword>
<feature type="compositionally biased region" description="Basic and acidic residues" evidence="1">
    <location>
        <begin position="232"/>
        <end position="257"/>
    </location>
</feature>
<accession>G4YH25</accession>
<dbReference type="Proteomes" id="UP000002640">
    <property type="component" value="Unassembled WGS sequence"/>
</dbReference>
<reference evidence="2 3" key="1">
    <citation type="journal article" date="2006" name="Science">
        <title>Phytophthora genome sequences uncover evolutionary origins and mechanisms of pathogenesis.</title>
        <authorList>
            <person name="Tyler B.M."/>
            <person name="Tripathy S."/>
            <person name="Zhang X."/>
            <person name="Dehal P."/>
            <person name="Jiang R.H."/>
            <person name="Aerts A."/>
            <person name="Arredondo F.D."/>
            <person name="Baxter L."/>
            <person name="Bensasson D."/>
            <person name="Beynon J.L."/>
            <person name="Chapman J."/>
            <person name="Damasceno C.M."/>
            <person name="Dorrance A.E."/>
            <person name="Dou D."/>
            <person name="Dickerman A.W."/>
            <person name="Dubchak I.L."/>
            <person name="Garbelotto M."/>
            <person name="Gijzen M."/>
            <person name="Gordon S.G."/>
            <person name="Govers F."/>
            <person name="Grunwald N.J."/>
            <person name="Huang W."/>
            <person name="Ivors K.L."/>
            <person name="Jones R.W."/>
            <person name="Kamoun S."/>
            <person name="Krampis K."/>
            <person name="Lamour K.H."/>
            <person name="Lee M.K."/>
            <person name="McDonald W.H."/>
            <person name="Medina M."/>
            <person name="Meijer H.J."/>
            <person name="Nordberg E.K."/>
            <person name="Maclean D.J."/>
            <person name="Ospina-Giraldo M.D."/>
            <person name="Morris P.F."/>
            <person name="Phuntumart V."/>
            <person name="Putnam N.H."/>
            <person name="Rash S."/>
            <person name="Rose J.K."/>
            <person name="Sakihama Y."/>
            <person name="Salamov A.A."/>
            <person name="Savidor A."/>
            <person name="Scheuring C.F."/>
            <person name="Smith B.M."/>
            <person name="Sobral B.W."/>
            <person name="Terry A."/>
            <person name="Torto-Alalibo T.A."/>
            <person name="Win J."/>
            <person name="Xu Z."/>
            <person name="Zhang H."/>
            <person name="Grigoriev I.V."/>
            <person name="Rokhsar D.S."/>
            <person name="Boore J.L."/>
        </authorList>
    </citation>
    <scope>NUCLEOTIDE SEQUENCE [LARGE SCALE GENOMIC DNA]</scope>
    <source>
        <strain evidence="2 3">P6497</strain>
    </source>
</reference>
<name>G4YH25_PHYSP</name>
<evidence type="ECO:0000313" key="3">
    <source>
        <dbReference type="Proteomes" id="UP000002640"/>
    </source>
</evidence>
<organism evidence="2 3">
    <name type="scientific">Phytophthora sojae (strain P6497)</name>
    <name type="common">Soybean stem and root rot agent</name>
    <name type="synonym">Phytophthora megasperma f. sp. glycines</name>
    <dbReference type="NCBI Taxonomy" id="1094619"/>
    <lineage>
        <taxon>Eukaryota</taxon>
        <taxon>Sar</taxon>
        <taxon>Stramenopiles</taxon>
        <taxon>Oomycota</taxon>
        <taxon>Peronosporomycetes</taxon>
        <taxon>Peronosporales</taxon>
        <taxon>Peronosporaceae</taxon>
        <taxon>Phytophthora</taxon>
    </lineage>
</organism>
<sequence>MWCGSQLQLRDVAIRDGACDEETITHDRALYYFVLLATELQHSILRRIVFTRAFARLHYRQFPDRWAADGGGDGGGGNGGFSASGEITEMELEAVLGMEVHAVAEAVGGAADEKPPLSQTSEGTLAVVHSVTPTAEVNNGMVEVDVVAEAAILTVAASEAVRQNLGTATMCLNGLPMRGIWINWGVWICEALNEVIMRTKTTTKAQRGNNEDEDDDEGSAISEEEQEEAEEEKEKNMEPESDGNVDRSGHGEDHDTNETESEAGEAFVIQDPTVVTIFNISFKN</sequence>
<dbReference type="KEGG" id="psoj:PHYSODRAFT_321473"/>
<dbReference type="GeneID" id="20644660"/>
<dbReference type="RefSeq" id="XP_009515001.1">
    <property type="nucleotide sequence ID" value="XM_009516706.1"/>
</dbReference>
<evidence type="ECO:0000313" key="2">
    <source>
        <dbReference type="EMBL" id="EGZ27726.1"/>
    </source>
</evidence>
<protein>
    <submittedName>
        <fullName evidence="2">Uncharacterized protein</fullName>
    </submittedName>
</protein>
<gene>
    <name evidence="2" type="ORF">PHYSODRAFT_321473</name>
</gene>
<evidence type="ECO:0000256" key="1">
    <source>
        <dbReference type="SAM" id="MobiDB-lite"/>
    </source>
</evidence>
<feature type="region of interest" description="Disordered" evidence="1">
    <location>
        <begin position="203"/>
        <end position="270"/>
    </location>
</feature>
<dbReference type="AlphaFoldDB" id="G4YH25"/>
<dbReference type="InParanoid" id="G4YH25"/>
<dbReference type="EMBL" id="JH159151">
    <property type="protein sequence ID" value="EGZ27726.1"/>
    <property type="molecule type" value="Genomic_DNA"/>
</dbReference>